<evidence type="ECO:0000256" key="4">
    <source>
        <dbReference type="ARBA" id="ARBA00023163"/>
    </source>
</evidence>
<dbReference type="FunFam" id="3.30.730.10:FF:000001">
    <property type="entry name" value="Ethylene-responsive transcription factor 2"/>
    <property type="match status" value="1"/>
</dbReference>
<dbReference type="OrthoDB" id="642765at2759"/>
<evidence type="ECO:0000256" key="5">
    <source>
        <dbReference type="ARBA" id="ARBA00023242"/>
    </source>
</evidence>
<dbReference type="InterPro" id="IPR044808">
    <property type="entry name" value="ERF_plant"/>
</dbReference>
<evidence type="ECO:0000259" key="7">
    <source>
        <dbReference type="PROSITE" id="PS51032"/>
    </source>
</evidence>
<keyword evidence="4" id="KW-0804">Transcription</keyword>
<dbReference type="PANTHER" id="PTHR31190">
    <property type="entry name" value="DNA-BINDING DOMAIN"/>
    <property type="match status" value="1"/>
</dbReference>
<dbReference type="GO" id="GO:0003677">
    <property type="term" value="F:DNA binding"/>
    <property type="evidence" value="ECO:0007669"/>
    <property type="project" value="UniProtKB-KW"/>
</dbReference>
<keyword evidence="3" id="KW-0238">DNA-binding</keyword>
<feature type="compositionally biased region" description="Basic and acidic residues" evidence="6">
    <location>
        <begin position="202"/>
        <end position="213"/>
    </location>
</feature>
<reference evidence="8" key="1">
    <citation type="journal article" date="2023" name="Plant J.">
        <title>The genome of the king protea, Protea cynaroides.</title>
        <authorList>
            <person name="Chang J."/>
            <person name="Duong T.A."/>
            <person name="Schoeman C."/>
            <person name="Ma X."/>
            <person name="Roodt D."/>
            <person name="Barker N."/>
            <person name="Li Z."/>
            <person name="Van de Peer Y."/>
            <person name="Mizrachi E."/>
        </authorList>
    </citation>
    <scope>NUCLEOTIDE SEQUENCE</scope>
    <source>
        <tissue evidence="8">Young leaves</tissue>
    </source>
</reference>
<dbReference type="EMBL" id="JAMYWD010000007">
    <property type="protein sequence ID" value="KAJ4966001.1"/>
    <property type="molecule type" value="Genomic_DNA"/>
</dbReference>
<feature type="compositionally biased region" description="Polar residues" evidence="6">
    <location>
        <begin position="186"/>
        <end position="196"/>
    </location>
</feature>
<keyword evidence="5" id="KW-0539">Nucleus</keyword>
<evidence type="ECO:0000256" key="2">
    <source>
        <dbReference type="ARBA" id="ARBA00023015"/>
    </source>
</evidence>
<sequence length="279" mass="31091">MEKSSKKLKQKYGAHQFSLSLPLAPEEESAIIVSALKHVISGGNCNDGDDISQHFLFPPLINSAPTSSFPINIKFGPEQVDDVHLPLPEADKCGLCKIDGCLGCSLFGSSQPEKKSRKRMKKNYRGVRQRPWGKWAAEIRDPKRAARVWLGTFDTEQDAAMAYDKAAIRFRGARAKLNFPFPDYQNLESPNQSAEPNSVAEEQQKPHKDDEHLLWAPHTVTGNTSGSKRVRDLWNDTLEDFDGDVLQSWMTMMDVSGEIPSTASLPPASFDISPLSYFP</sequence>
<dbReference type="Pfam" id="PF00847">
    <property type="entry name" value="AP2"/>
    <property type="match status" value="1"/>
</dbReference>
<dbReference type="InterPro" id="IPR036955">
    <property type="entry name" value="AP2/ERF_dom_sf"/>
</dbReference>
<dbReference type="GO" id="GO:0003700">
    <property type="term" value="F:DNA-binding transcription factor activity"/>
    <property type="evidence" value="ECO:0007669"/>
    <property type="project" value="InterPro"/>
</dbReference>
<dbReference type="SUPFAM" id="SSF54171">
    <property type="entry name" value="DNA-binding domain"/>
    <property type="match status" value="1"/>
</dbReference>
<dbReference type="InterPro" id="IPR016177">
    <property type="entry name" value="DNA-bd_dom_sf"/>
</dbReference>
<dbReference type="GO" id="GO:0005634">
    <property type="term" value="C:nucleus"/>
    <property type="evidence" value="ECO:0007669"/>
    <property type="project" value="UniProtKB-SubCell"/>
</dbReference>
<organism evidence="8 9">
    <name type="scientific">Protea cynaroides</name>
    <dbReference type="NCBI Taxonomy" id="273540"/>
    <lineage>
        <taxon>Eukaryota</taxon>
        <taxon>Viridiplantae</taxon>
        <taxon>Streptophyta</taxon>
        <taxon>Embryophyta</taxon>
        <taxon>Tracheophyta</taxon>
        <taxon>Spermatophyta</taxon>
        <taxon>Magnoliopsida</taxon>
        <taxon>Proteales</taxon>
        <taxon>Proteaceae</taxon>
        <taxon>Protea</taxon>
    </lineage>
</organism>
<dbReference type="Gene3D" id="3.30.730.10">
    <property type="entry name" value="AP2/ERF domain"/>
    <property type="match status" value="1"/>
</dbReference>
<evidence type="ECO:0000313" key="9">
    <source>
        <dbReference type="Proteomes" id="UP001141806"/>
    </source>
</evidence>
<dbReference type="AlphaFoldDB" id="A0A9Q0K8X4"/>
<dbReference type="InterPro" id="IPR001471">
    <property type="entry name" value="AP2/ERF_dom"/>
</dbReference>
<dbReference type="PROSITE" id="PS51032">
    <property type="entry name" value="AP2_ERF"/>
    <property type="match status" value="1"/>
</dbReference>
<keyword evidence="9" id="KW-1185">Reference proteome</keyword>
<dbReference type="CDD" id="cd00018">
    <property type="entry name" value="AP2"/>
    <property type="match status" value="1"/>
</dbReference>
<dbReference type="Proteomes" id="UP001141806">
    <property type="component" value="Unassembled WGS sequence"/>
</dbReference>
<dbReference type="PRINTS" id="PR00367">
    <property type="entry name" value="ETHRSPELEMNT"/>
</dbReference>
<keyword evidence="2" id="KW-0805">Transcription regulation</keyword>
<feature type="region of interest" description="Disordered" evidence="6">
    <location>
        <begin position="182"/>
        <end position="228"/>
    </location>
</feature>
<name>A0A9Q0K8X4_9MAGN</name>
<accession>A0A9Q0K8X4</accession>
<gene>
    <name evidence="8" type="ORF">NE237_017850</name>
</gene>
<evidence type="ECO:0000256" key="6">
    <source>
        <dbReference type="SAM" id="MobiDB-lite"/>
    </source>
</evidence>
<comment type="subcellular location">
    <subcellularLocation>
        <location evidence="1">Nucleus</location>
    </subcellularLocation>
</comment>
<evidence type="ECO:0000256" key="1">
    <source>
        <dbReference type="ARBA" id="ARBA00004123"/>
    </source>
</evidence>
<dbReference type="GO" id="GO:0009873">
    <property type="term" value="P:ethylene-activated signaling pathway"/>
    <property type="evidence" value="ECO:0007669"/>
    <property type="project" value="InterPro"/>
</dbReference>
<proteinExistence type="predicted"/>
<comment type="caution">
    <text evidence="8">The sequence shown here is derived from an EMBL/GenBank/DDBJ whole genome shotgun (WGS) entry which is preliminary data.</text>
</comment>
<evidence type="ECO:0000313" key="8">
    <source>
        <dbReference type="EMBL" id="KAJ4966001.1"/>
    </source>
</evidence>
<protein>
    <recommendedName>
        <fullName evidence="7">AP2/ERF domain-containing protein</fullName>
    </recommendedName>
</protein>
<dbReference type="SMART" id="SM00380">
    <property type="entry name" value="AP2"/>
    <property type="match status" value="1"/>
</dbReference>
<feature type="domain" description="AP2/ERF" evidence="7">
    <location>
        <begin position="123"/>
        <end position="180"/>
    </location>
</feature>
<evidence type="ECO:0000256" key="3">
    <source>
        <dbReference type="ARBA" id="ARBA00023125"/>
    </source>
</evidence>